<organism evidence="2 3">
    <name type="scientific">Hibiscus sabdariffa</name>
    <name type="common">roselle</name>
    <dbReference type="NCBI Taxonomy" id="183260"/>
    <lineage>
        <taxon>Eukaryota</taxon>
        <taxon>Viridiplantae</taxon>
        <taxon>Streptophyta</taxon>
        <taxon>Embryophyta</taxon>
        <taxon>Tracheophyta</taxon>
        <taxon>Spermatophyta</taxon>
        <taxon>Magnoliopsida</taxon>
        <taxon>eudicotyledons</taxon>
        <taxon>Gunneridae</taxon>
        <taxon>Pentapetalae</taxon>
        <taxon>rosids</taxon>
        <taxon>malvids</taxon>
        <taxon>Malvales</taxon>
        <taxon>Malvaceae</taxon>
        <taxon>Malvoideae</taxon>
        <taxon>Hibiscus</taxon>
    </lineage>
</organism>
<evidence type="ECO:0000313" key="2">
    <source>
        <dbReference type="EMBL" id="KAK8496591.1"/>
    </source>
</evidence>
<gene>
    <name evidence="2" type="ORF">V6N12_003524</name>
</gene>
<reference evidence="2 3" key="1">
    <citation type="journal article" date="2024" name="G3 (Bethesda)">
        <title>Genome assembly of Hibiscus sabdariffa L. provides insights into metabolisms of medicinal natural products.</title>
        <authorList>
            <person name="Kim T."/>
        </authorList>
    </citation>
    <scope>NUCLEOTIDE SEQUENCE [LARGE SCALE GENOMIC DNA]</scope>
    <source>
        <strain evidence="2">TK-2024</strain>
        <tissue evidence="2">Old leaves</tissue>
    </source>
</reference>
<feature type="compositionally biased region" description="Basic and acidic residues" evidence="1">
    <location>
        <begin position="1"/>
        <end position="10"/>
    </location>
</feature>
<sequence>MSEKRREEGNPRSLADGTPSGRPLDSLPVAATGSMATESSCQQMQHIQFGDSLERPGSPLSMDVQGQCKKLRGTGVHEPIKVSDAMEMDGEQRGLAATVAVMLGSEGQKSLSNADQDGSRMSYANVVNSSLRGTLQEQPGVGEVCGSSECRNQEPNEGMVNTDMGKGCKAGANEESVLFGPWMTVGTRRKRVNSGGLVFVKGLCKAEVRNGANRFATLGDEKVDMMEEQGNDANAELGLLIPSRGQPRSVPVEDNILIAKSSSSSVSNSAKEVREDGRVFEKAMVLPMVEGKQVSVVEHDHTGRGKGHARSLFWKRDMDGMGSRESFWGRLEGVSVLVGRLRTKGLGGLLRASVNQDGELVPACSVQAVTGLRDPGRGEDSRCAVEGSDGGI</sequence>
<dbReference type="EMBL" id="JBBPBM010000363">
    <property type="protein sequence ID" value="KAK8496591.1"/>
    <property type="molecule type" value="Genomic_DNA"/>
</dbReference>
<comment type="caution">
    <text evidence="2">The sequence shown here is derived from an EMBL/GenBank/DDBJ whole genome shotgun (WGS) entry which is preliminary data.</text>
</comment>
<protein>
    <submittedName>
        <fullName evidence="2">Uncharacterized protein</fullName>
    </submittedName>
</protein>
<dbReference type="Proteomes" id="UP001472677">
    <property type="component" value="Unassembled WGS sequence"/>
</dbReference>
<proteinExistence type="predicted"/>
<name>A0ABR2ARD8_9ROSI</name>
<evidence type="ECO:0000313" key="3">
    <source>
        <dbReference type="Proteomes" id="UP001472677"/>
    </source>
</evidence>
<feature type="region of interest" description="Disordered" evidence="1">
    <location>
        <begin position="1"/>
        <end position="28"/>
    </location>
</feature>
<keyword evidence="3" id="KW-1185">Reference proteome</keyword>
<evidence type="ECO:0000256" key="1">
    <source>
        <dbReference type="SAM" id="MobiDB-lite"/>
    </source>
</evidence>
<accession>A0ABR2ARD8</accession>